<dbReference type="GO" id="GO:0007064">
    <property type="term" value="P:mitotic sister chromatid cohesion"/>
    <property type="evidence" value="ECO:0007669"/>
    <property type="project" value="InterPro"/>
</dbReference>
<dbReference type="GO" id="GO:0006260">
    <property type="term" value="P:DNA replication"/>
    <property type="evidence" value="ECO:0007669"/>
    <property type="project" value="UniProtKB-KW"/>
</dbReference>
<reference evidence="8" key="2">
    <citation type="submission" date="2023-05" db="EMBL/GenBank/DDBJ databases">
        <authorList>
            <consortium name="Lawrence Berkeley National Laboratory"/>
            <person name="Steindorff A."/>
            <person name="Hensen N."/>
            <person name="Bonometti L."/>
            <person name="Westerberg I."/>
            <person name="Brannstrom I.O."/>
            <person name="Guillou S."/>
            <person name="Cros-Aarteil S."/>
            <person name="Calhoun S."/>
            <person name="Haridas S."/>
            <person name="Kuo A."/>
            <person name="Mondo S."/>
            <person name="Pangilinan J."/>
            <person name="Riley R."/>
            <person name="Labutti K."/>
            <person name="Andreopoulos B."/>
            <person name="Lipzen A."/>
            <person name="Chen C."/>
            <person name="Yanf M."/>
            <person name="Daum C."/>
            <person name="Ng V."/>
            <person name="Clum A."/>
            <person name="Ohm R."/>
            <person name="Martin F."/>
            <person name="Silar P."/>
            <person name="Natvig D."/>
            <person name="Lalanne C."/>
            <person name="Gautier V."/>
            <person name="Ament-Velasquez S.L."/>
            <person name="Kruys A."/>
            <person name="Hutchinson M.I."/>
            <person name="Powell A.J."/>
            <person name="Barry K."/>
            <person name="Miller A.N."/>
            <person name="Grigoriev I.V."/>
            <person name="Debuchy R."/>
            <person name="Gladieux P."/>
            <person name="Thoren M.H."/>
            <person name="Johannesson H."/>
        </authorList>
    </citation>
    <scope>NUCLEOTIDE SEQUENCE</scope>
    <source>
        <strain evidence="8">PSN309</strain>
    </source>
</reference>
<protein>
    <submittedName>
        <fullName evidence="8">Chromosome transmission fidelity protein</fullName>
    </submittedName>
</protein>
<dbReference type="GO" id="GO:0003677">
    <property type="term" value="F:DNA binding"/>
    <property type="evidence" value="ECO:0007669"/>
    <property type="project" value="UniProtKB-KW"/>
</dbReference>
<evidence type="ECO:0000256" key="1">
    <source>
        <dbReference type="ARBA" id="ARBA00004123"/>
    </source>
</evidence>
<proteinExistence type="inferred from homology"/>
<feature type="region of interest" description="Disordered" evidence="7">
    <location>
        <begin position="1"/>
        <end position="20"/>
    </location>
</feature>
<dbReference type="PANTHER" id="PTHR28605:SF1">
    <property type="entry name" value="CHROMOSOME TRANSMISSION FIDELITY FACTOR 8"/>
    <property type="match status" value="1"/>
</dbReference>
<evidence type="ECO:0000313" key="9">
    <source>
        <dbReference type="Proteomes" id="UP001302126"/>
    </source>
</evidence>
<name>A0AAN6WXT4_9PEZI</name>
<evidence type="ECO:0000256" key="4">
    <source>
        <dbReference type="ARBA" id="ARBA00023242"/>
    </source>
</evidence>
<sequence length="179" mass="19402">MSNTITLHTSPRSSSLPSKIYSSVSNPLPPLLQTPSGLALLELQGAINLPPSPSSSLSSSPVKVPIGRLEFPEYDPSKPSDSTAWMKRVYLWVGQHQRLQGQVQKLAKPLGVVRKRTSFTASAGTGFDDEDREREEGEGAEELEIVQVVKYKIVFAHRPEPVTASSVGTATGAEVMEMD</sequence>
<keyword evidence="2" id="KW-0235">DNA replication</keyword>
<dbReference type="GO" id="GO:0031390">
    <property type="term" value="C:Ctf18 RFC-like complex"/>
    <property type="evidence" value="ECO:0007669"/>
    <property type="project" value="InterPro"/>
</dbReference>
<evidence type="ECO:0000256" key="3">
    <source>
        <dbReference type="ARBA" id="ARBA00023125"/>
    </source>
</evidence>
<gene>
    <name evidence="8" type="ORF">QBC35DRAFT_96025</name>
</gene>
<keyword evidence="3" id="KW-0238">DNA-binding</keyword>
<organism evidence="8 9">
    <name type="scientific">Podospora australis</name>
    <dbReference type="NCBI Taxonomy" id="1536484"/>
    <lineage>
        <taxon>Eukaryota</taxon>
        <taxon>Fungi</taxon>
        <taxon>Dikarya</taxon>
        <taxon>Ascomycota</taxon>
        <taxon>Pezizomycotina</taxon>
        <taxon>Sordariomycetes</taxon>
        <taxon>Sordariomycetidae</taxon>
        <taxon>Sordariales</taxon>
        <taxon>Podosporaceae</taxon>
        <taxon>Podospora</taxon>
    </lineage>
</organism>
<evidence type="ECO:0000256" key="7">
    <source>
        <dbReference type="SAM" id="MobiDB-lite"/>
    </source>
</evidence>
<dbReference type="EMBL" id="MU864368">
    <property type="protein sequence ID" value="KAK4190219.1"/>
    <property type="molecule type" value="Genomic_DNA"/>
</dbReference>
<evidence type="ECO:0000256" key="5">
    <source>
        <dbReference type="ARBA" id="ARBA00023306"/>
    </source>
</evidence>
<dbReference type="PANTHER" id="PTHR28605">
    <property type="entry name" value="CTF8, CHROMOSOME TRANSMISSION FIDELITY FACTOR 8 HOMOLOG (S. CEREVISIAE)"/>
    <property type="match status" value="1"/>
</dbReference>
<feature type="region of interest" description="Disordered" evidence="7">
    <location>
        <begin position="122"/>
        <end position="141"/>
    </location>
</feature>
<evidence type="ECO:0000313" key="8">
    <source>
        <dbReference type="EMBL" id="KAK4190219.1"/>
    </source>
</evidence>
<comment type="caution">
    <text evidence="8">The sequence shown here is derived from an EMBL/GenBank/DDBJ whole genome shotgun (WGS) entry which is preliminary data.</text>
</comment>
<keyword evidence="9" id="KW-1185">Reference proteome</keyword>
<evidence type="ECO:0000256" key="2">
    <source>
        <dbReference type="ARBA" id="ARBA00022705"/>
    </source>
</evidence>
<dbReference type="AlphaFoldDB" id="A0AAN6WXT4"/>
<keyword evidence="5" id="KW-0131">Cell cycle</keyword>
<accession>A0AAN6WXT4</accession>
<dbReference type="Proteomes" id="UP001302126">
    <property type="component" value="Unassembled WGS sequence"/>
</dbReference>
<dbReference type="InterPro" id="IPR018607">
    <property type="entry name" value="Ctf8"/>
</dbReference>
<comment type="subcellular location">
    <subcellularLocation>
        <location evidence="1">Nucleus</location>
    </subcellularLocation>
</comment>
<comment type="similarity">
    <text evidence="6">Belongs to the CTF8 family.</text>
</comment>
<keyword evidence="4" id="KW-0539">Nucleus</keyword>
<reference evidence="8" key="1">
    <citation type="journal article" date="2023" name="Mol. Phylogenet. Evol.">
        <title>Genome-scale phylogeny and comparative genomics of the fungal order Sordariales.</title>
        <authorList>
            <person name="Hensen N."/>
            <person name="Bonometti L."/>
            <person name="Westerberg I."/>
            <person name="Brannstrom I.O."/>
            <person name="Guillou S."/>
            <person name="Cros-Aarteil S."/>
            <person name="Calhoun S."/>
            <person name="Haridas S."/>
            <person name="Kuo A."/>
            <person name="Mondo S."/>
            <person name="Pangilinan J."/>
            <person name="Riley R."/>
            <person name="LaButti K."/>
            <person name="Andreopoulos B."/>
            <person name="Lipzen A."/>
            <person name="Chen C."/>
            <person name="Yan M."/>
            <person name="Daum C."/>
            <person name="Ng V."/>
            <person name="Clum A."/>
            <person name="Steindorff A."/>
            <person name="Ohm R.A."/>
            <person name="Martin F."/>
            <person name="Silar P."/>
            <person name="Natvig D.O."/>
            <person name="Lalanne C."/>
            <person name="Gautier V."/>
            <person name="Ament-Velasquez S.L."/>
            <person name="Kruys A."/>
            <person name="Hutchinson M.I."/>
            <person name="Powell A.J."/>
            <person name="Barry K."/>
            <person name="Miller A.N."/>
            <person name="Grigoriev I.V."/>
            <person name="Debuchy R."/>
            <person name="Gladieux P."/>
            <person name="Hiltunen Thoren M."/>
            <person name="Johannesson H."/>
        </authorList>
    </citation>
    <scope>NUCLEOTIDE SEQUENCE</scope>
    <source>
        <strain evidence="8">PSN309</strain>
    </source>
</reference>
<evidence type="ECO:0000256" key="6">
    <source>
        <dbReference type="ARBA" id="ARBA00038447"/>
    </source>
</evidence>
<dbReference type="Pfam" id="PF09696">
    <property type="entry name" value="Ctf8"/>
    <property type="match status" value="1"/>
</dbReference>
<feature type="compositionally biased region" description="Acidic residues" evidence="7">
    <location>
        <begin position="127"/>
        <end position="141"/>
    </location>
</feature>